<dbReference type="InterPro" id="IPR046960">
    <property type="entry name" value="PPR_At4g14850-like_plant"/>
</dbReference>
<dbReference type="OMA" id="AYSNHGC"/>
<name>W1NL50_AMBTC</name>
<dbReference type="AlphaFoldDB" id="W1NL50"/>
<organism evidence="4 5">
    <name type="scientific">Amborella trichopoda</name>
    <dbReference type="NCBI Taxonomy" id="13333"/>
    <lineage>
        <taxon>Eukaryota</taxon>
        <taxon>Viridiplantae</taxon>
        <taxon>Streptophyta</taxon>
        <taxon>Embryophyta</taxon>
        <taxon>Tracheophyta</taxon>
        <taxon>Spermatophyta</taxon>
        <taxon>Magnoliopsida</taxon>
        <taxon>Amborellales</taxon>
        <taxon>Amborellaceae</taxon>
        <taxon>Amborella</taxon>
    </lineage>
</organism>
<dbReference type="InterPro" id="IPR046849">
    <property type="entry name" value="E2_motif"/>
</dbReference>
<dbReference type="Gramene" id="ERM96238">
    <property type="protein sequence ID" value="ERM96238"/>
    <property type="gene ID" value="AMTR_s00001p00138570"/>
</dbReference>
<dbReference type="Pfam" id="PF20430">
    <property type="entry name" value="Eplus_motif"/>
    <property type="match status" value="1"/>
</dbReference>
<feature type="repeat" description="PPR" evidence="2">
    <location>
        <begin position="253"/>
        <end position="287"/>
    </location>
</feature>
<evidence type="ECO:0008006" key="6">
    <source>
        <dbReference type="Google" id="ProtNLM"/>
    </source>
</evidence>
<dbReference type="PANTHER" id="PTHR47926">
    <property type="entry name" value="PENTATRICOPEPTIDE REPEAT-CONTAINING PROTEIN"/>
    <property type="match status" value="1"/>
</dbReference>
<dbReference type="GO" id="GO:0009451">
    <property type="term" value="P:RNA modification"/>
    <property type="evidence" value="ECO:0000318"/>
    <property type="project" value="GO_Central"/>
</dbReference>
<dbReference type="FunFam" id="1.25.40.10:FF:000125">
    <property type="entry name" value="Pentatricopeptide repeat-containing protein"/>
    <property type="match status" value="1"/>
</dbReference>
<keyword evidence="1" id="KW-0677">Repeat</keyword>
<feature type="repeat" description="PPR" evidence="2">
    <location>
        <begin position="191"/>
        <end position="225"/>
    </location>
</feature>
<protein>
    <recommendedName>
        <fullName evidence="6">Pentacotripeptide-repeat region of PRORP domain-containing protein</fullName>
    </recommendedName>
</protein>
<dbReference type="KEGG" id="atr:18424166"/>
<dbReference type="Pfam" id="PF01535">
    <property type="entry name" value="PPR"/>
    <property type="match status" value="8"/>
</dbReference>
<feature type="region of interest" description="Disordered" evidence="3">
    <location>
        <begin position="38"/>
        <end position="63"/>
    </location>
</feature>
<feature type="repeat" description="PPR" evidence="2">
    <location>
        <begin position="443"/>
        <end position="477"/>
    </location>
</feature>
<dbReference type="HOGENOM" id="CLU_002706_30_5_1"/>
<accession>W1NL50</accession>
<reference evidence="5" key="1">
    <citation type="journal article" date="2013" name="Science">
        <title>The Amborella genome and the evolution of flowering plants.</title>
        <authorList>
            <consortium name="Amborella Genome Project"/>
        </authorList>
    </citation>
    <scope>NUCLEOTIDE SEQUENCE [LARGE SCALE GENOMIC DNA]</scope>
</reference>
<dbReference type="NCBIfam" id="TIGR00756">
    <property type="entry name" value="PPR"/>
    <property type="match status" value="7"/>
</dbReference>
<dbReference type="InterPro" id="IPR002885">
    <property type="entry name" value="PPR_rpt"/>
</dbReference>
<dbReference type="eggNOG" id="KOG4197">
    <property type="taxonomic scope" value="Eukaryota"/>
</dbReference>
<dbReference type="PANTHER" id="PTHR47926:SF380">
    <property type="entry name" value="PENTATRICOPEPTIDE REPEAT-CONTAINING PROTEIN"/>
    <property type="match status" value="1"/>
</dbReference>
<dbReference type="SUPFAM" id="SSF48452">
    <property type="entry name" value="TPR-like"/>
    <property type="match status" value="1"/>
</dbReference>
<dbReference type="FunFam" id="1.25.40.10:FF:000090">
    <property type="entry name" value="Pentatricopeptide repeat-containing protein, chloroplastic"/>
    <property type="match status" value="1"/>
</dbReference>
<dbReference type="Gene3D" id="1.25.40.10">
    <property type="entry name" value="Tetratricopeptide repeat domain"/>
    <property type="match status" value="5"/>
</dbReference>
<dbReference type="Proteomes" id="UP000017836">
    <property type="component" value="Unassembled WGS sequence"/>
</dbReference>
<dbReference type="InterPro" id="IPR011990">
    <property type="entry name" value="TPR-like_helical_dom_sf"/>
</dbReference>
<dbReference type="PROSITE" id="PS51375">
    <property type="entry name" value="PPR"/>
    <property type="match status" value="6"/>
</dbReference>
<feature type="repeat" description="PPR" evidence="2">
    <location>
        <begin position="160"/>
        <end position="190"/>
    </location>
</feature>
<feature type="compositionally biased region" description="Polar residues" evidence="3">
    <location>
        <begin position="48"/>
        <end position="63"/>
    </location>
</feature>
<sequence>MLPLRPSLHRLHLPSTQPCLHHWSSAIPSLCTVHQKRTTQQKKTTTQPVQFHQSENEQPNLHKTHNDTFSCNMKIASLARNHEIRQARRVFDAMVKRDVVSWTTMMAAYIKNNDLPKAQKLFDEMPERNVVAWTAMLDGYAKVGRLGEAKRIFETMPHKNIFTWTSMIGGCTRAGLMDEARRLFNMMPMHNPFSWTIMLTGYVRWGRLEEARLLFHEMPERNVVAWTVMLSGYTREGRIEEARHLFDVMPQKNVYSWNVMISGYLHVGCVDEAWKLYCEAPSKNEVTHTAMLVGLAENGMLCEARRVFDAMPKRDVAAWNAMLMAYSTNVEEACRVFESMTQRNLVSWNTMIDVYGKHGHGFEAMGLLDRMRRESNVEPDHCTLTSMLLTCSGVVHVMHIHALAVHLGFDSDIGFCNALITNYSRYGDFGSARHAFEMLRVRDLVSWTAMVLACAEHGLGCSALQVFANILKHGETPDGVTFVGVLTACSRAGLIEHGWSCFQAMERVYNVIPRPEHYACMVDMLGRLGNLEEGERLIEEMPFEPDEVVYGALLGACRVHGDVERASRVGAKLLEVDPGSSGAYVLLANAYAAEGRWGEVAGVRRLMRDKIVKKQGAYSEIEVRNRVHTFFVGDRVHPLAREIYGMLEEGLLPMMKEMGYMTKMSMR</sequence>
<proteinExistence type="predicted"/>
<evidence type="ECO:0000256" key="1">
    <source>
        <dbReference type="ARBA" id="ARBA00022737"/>
    </source>
</evidence>
<dbReference type="Pfam" id="PF20431">
    <property type="entry name" value="E_motif"/>
    <property type="match status" value="1"/>
</dbReference>
<dbReference type="EMBL" id="KI397142">
    <property type="protein sequence ID" value="ERM96238.1"/>
    <property type="molecule type" value="Genomic_DNA"/>
</dbReference>
<evidence type="ECO:0000313" key="5">
    <source>
        <dbReference type="Proteomes" id="UP000017836"/>
    </source>
</evidence>
<dbReference type="OrthoDB" id="185373at2759"/>
<gene>
    <name evidence="4" type="ORF">AMTR_s00001p00138570</name>
</gene>
<dbReference type="Pfam" id="PF13041">
    <property type="entry name" value="PPR_2"/>
    <property type="match status" value="2"/>
</dbReference>
<feature type="repeat" description="PPR" evidence="2">
    <location>
        <begin position="344"/>
        <end position="378"/>
    </location>
</feature>
<evidence type="ECO:0000313" key="4">
    <source>
        <dbReference type="EMBL" id="ERM96238.1"/>
    </source>
</evidence>
<evidence type="ECO:0000256" key="2">
    <source>
        <dbReference type="PROSITE-ProRule" id="PRU00708"/>
    </source>
</evidence>
<dbReference type="InterPro" id="IPR046848">
    <property type="entry name" value="E_motif"/>
</dbReference>
<dbReference type="GO" id="GO:0048731">
    <property type="term" value="P:system development"/>
    <property type="evidence" value="ECO:0007669"/>
    <property type="project" value="UniProtKB-ARBA"/>
</dbReference>
<feature type="repeat" description="PPR" evidence="2">
    <location>
        <begin position="98"/>
        <end position="132"/>
    </location>
</feature>
<keyword evidence="5" id="KW-1185">Reference proteome</keyword>
<dbReference type="GO" id="GO:0003723">
    <property type="term" value="F:RNA binding"/>
    <property type="evidence" value="ECO:0000318"/>
    <property type="project" value="GO_Central"/>
</dbReference>
<evidence type="ECO:0000256" key="3">
    <source>
        <dbReference type="SAM" id="MobiDB-lite"/>
    </source>
</evidence>